<sequence length="290" mass="32552">MPTRFLRKAQRYFSSTPFPRSGSTERPPFNPEPSFKFTRSPNPNWKLGQGLSLEGVGAKEWKEDEEKGWKTWVTDDTPPQDCYRLLTSAIGPRPIAFVSTLSATGVPNLAPFSYFNMVAHNPPLISIAFTLSTRRPKDTRENIKATKEFTVNIISEPFIEAANSCSVESPEDIDEWIVSGLTQIPSTVVKPARVRESAVSLECELYHFHDICPPNSAEVTNSLVLGHIKLAHIRNAVLAEDGSTVDPQKLRPVARFGGMTYARLGEGFELSRPSWREIRDDVRYLTEKKT</sequence>
<dbReference type="SMART" id="SM00903">
    <property type="entry name" value="Flavin_Reduct"/>
    <property type="match status" value="1"/>
</dbReference>
<dbReference type="InterPro" id="IPR012349">
    <property type="entry name" value="Split_barrel_FMN-bd"/>
</dbReference>
<feature type="domain" description="Flavin reductase like" evidence="6">
    <location>
        <begin position="88"/>
        <end position="246"/>
    </location>
</feature>
<feature type="compositionally biased region" description="Polar residues" evidence="5">
    <location>
        <begin position="13"/>
        <end position="24"/>
    </location>
</feature>
<organism evidence="7 8">
    <name type="scientific">Jaapia argillacea MUCL 33604</name>
    <dbReference type="NCBI Taxonomy" id="933084"/>
    <lineage>
        <taxon>Eukaryota</taxon>
        <taxon>Fungi</taxon>
        <taxon>Dikarya</taxon>
        <taxon>Basidiomycota</taxon>
        <taxon>Agaricomycotina</taxon>
        <taxon>Agaricomycetes</taxon>
        <taxon>Agaricomycetidae</taxon>
        <taxon>Jaapiales</taxon>
        <taxon>Jaapiaceae</taxon>
        <taxon>Jaapia</taxon>
    </lineage>
</organism>
<dbReference type="SUPFAM" id="SSF50475">
    <property type="entry name" value="FMN-binding split barrel"/>
    <property type="match status" value="1"/>
</dbReference>
<keyword evidence="3" id="KW-0288">FMN</keyword>
<dbReference type="OrthoDB" id="10250990at2759"/>
<dbReference type="Proteomes" id="UP000027265">
    <property type="component" value="Unassembled WGS sequence"/>
</dbReference>
<evidence type="ECO:0000256" key="4">
    <source>
        <dbReference type="ARBA" id="ARBA00038054"/>
    </source>
</evidence>
<dbReference type="AlphaFoldDB" id="A0A067PI92"/>
<gene>
    <name evidence="7" type="ORF">JAAARDRAFT_39240</name>
</gene>
<dbReference type="PANTHER" id="PTHR33798">
    <property type="entry name" value="FLAVOPROTEIN OXYGENASE"/>
    <property type="match status" value="1"/>
</dbReference>
<dbReference type="EMBL" id="KL197733">
    <property type="protein sequence ID" value="KDQ53550.1"/>
    <property type="molecule type" value="Genomic_DNA"/>
</dbReference>
<keyword evidence="8" id="KW-1185">Reference proteome</keyword>
<comment type="cofactor">
    <cofactor evidence="1">
        <name>FMN</name>
        <dbReference type="ChEBI" id="CHEBI:58210"/>
    </cofactor>
</comment>
<reference evidence="8" key="1">
    <citation type="journal article" date="2014" name="Proc. Natl. Acad. Sci. U.S.A.">
        <title>Extensive sampling of basidiomycete genomes demonstrates inadequacy of the white-rot/brown-rot paradigm for wood decay fungi.</title>
        <authorList>
            <person name="Riley R."/>
            <person name="Salamov A.A."/>
            <person name="Brown D.W."/>
            <person name="Nagy L.G."/>
            <person name="Floudas D."/>
            <person name="Held B.W."/>
            <person name="Levasseur A."/>
            <person name="Lombard V."/>
            <person name="Morin E."/>
            <person name="Otillar R."/>
            <person name="Lindquist E.A."/>
            <person name="Sun H."/>
            <person name="LaButti K.M."/>
            <person name="Schmutz J."/>
            <person name="Jabbour D."/>
            <person name="Luo H."/>
            <person name="Baker S.E."/>
            <person name="Pisabarro A.G."/>
            <person name="Walton J.D."/>
            <person name="Blanchette R.A."/>
            <person name="Henrissat B."/>
            <person name="Martin F."/>
            <person name="Cullen D."/>
            <person name="Hibbett D.S."/>
            <person name="Grigoriev I.V."/>
        </authorList>
    </citation>
    <scope>NUCLEOTIDE SEQUENCE [LARGE SCALE GENOMIC DNA]</scope>
    <source>
        <strain evidence="8">MUCL 33604</strain>
    </source>
</reference>
<dbReference type="Gene3D" id="2.30.110.10">
    <property type="entry name" value="Electron Transport, Fmn-binding Protein, Chain A"/>
    <property type="match status" value="1"/>
</dbReference>
<evidence type="ECO:0000313" key="8">
    <source>
        <dbReference type="Proteomes" id="UP000027265"/>
    </source>
</evidence>
<evidence type="ECO:0000256" key="1">
    <source>
        <dbReference type="ARBA" id="ARBA00001917"/>
    </source>
</evidence>
<evidence type="ECO:0000256" key="2">
    <source>
        <dbReference type="ARBA" id="ARBA00022630"/>
    </source>
</evidence>
<dbReference type="GO" id="GO:0010181">
    <property type="term" value="F:FMN binding"/>
    <property type="evidence" value="ECO:0007669"/>
    <property type="project" value="InterPro"/>
</dbReference>
<keyword evidence="2" id="KW-0285">Flavoprotein</keyword>
<dbReference type="InParanoid" id="A0A067PI92"/>
<dbReference type="InterPro" id="IPR002563">
    <property type="entry name" value="Flavin_Rdtase-like_dom"/>
</dbReference>
<evidence type="ECO:0000256" key="3">
    <source>
        <dbReference type="ARBA" id="ARBA00022643"/>
    </source>
</evidence>
<dbReference type="Pfam" id="PF01613">
    <property type="entry name" value="Flavin_Reduct"/>
    <property type="match status" value="1"/>
</dbReference>
<protein>
    <recommendedName>
        <fullName evidence="6">Flavin reductase like domain-containing protein</fullName>
    </recommendedName>
</protein>
<comment type="similarity">
    <text evidence="4">Belongs to the flavoredoxin family.</text>
</comment>
<name>A0A067PI92_9AGAM</name>
<proteinExistence type="inferred from homology"/>
<evidence type="ECO:0000256" key="5">
    <source>
        <dbReference type="SAM" id="MobiDB-lite"/>
    </source>
</evidence>
<evidence type="ECO:0000313" key="7">
    <source>
        <dbReference type="EMBL" id="KDQ53550.1"/>
    </source>
</evidence>
<dbReference type="PANTHER" id="PTHR33798:SF5">
    <property type="entry name" value="FLAVIN REDUCTASE LIKE DOMAIN-CONTAINING PROTEIN"/>
    <property type="match status" value="1"/>
</dbReference>
<feature type="region of interest" description="Disordered" evidence="5">
    <location>
        <begin position="13"/>
        <end position="43"/>
    </location>
</feature>
<evidence type="ECO:0000259" key="6">
    <source>
        <dbReference type="SMART" id="SM00903"/>
    </source>
</evidence>
<accession>A0A067PI92</accession>
<dbReference type="HOGENOM" id="CLU_059021_3_0_1"/>